<evidence type="ECO:0000256" key="1">
    <source>
        <dbReference type="SAM" id="MobiDB-lite"/>
    </source>
</evidence>
<name>A0A0B7A122_9EUPU</name>
<accession>A0A0B7A122</accession>
<dbReference type="EMBL" id="HACG01027422">
    <property type="protein sequence ID" value="CEK74287.1"/>
    <property type="molecule type" value="Transcribed_RNA"/>
</dbReference>
<feature type="compositionally biased region" description="Basic and acidic residues" evidence="1">
    <location>
        <begin position="346"/>
        <end position="355"/>
    </location>
</feature>
<feature type="region of interest" description="Disordered" evidence="1">
    <location>
        <begin position="210"/>
        <end position="234"/>
    </location>
</feature>
<sequence>ARKIRNLQMSTIIVPETVESCDEIAPSPDAFGSAALIIPDSPCMSDKDDENVENDEITFRAVYPTVDTECHLVVRSYLDQNENKPESQSLHLKLTPSQVDVLEETSDHEEVAEEIMIAKKPSVLSPPLLGKDHHPVSESHKSLLPSFSFPIAKTTENVEESEESISVFKRVQSGNTPQKQKLILDDSDEFLTAPESSSLTTVAELSHRKKQLEKSTATSSSKVLSSKKSRRKLLHTSDNVKEHIESQKSPGGMVQIDNKKATTVQTHKPLLGHTAHSFFNVSEDPNSQLVDEDLTLSYDKTGDQLLPSVHDQSNDAAIVFSHTSLETEKQVQPIKLSQNDSPQVQKHGDSTRSGEEFESFVETPQAANRDNIDAVTVLVDPTSHGLSSSEKDSNKAVLPHVETVLPSAPSVTSIKREKRFYTSQEPDNSVREEHCQFSKIKDRSDGHTSKLDIALDASTFTPQRGDLSELSVVVGRTGDSSIAARDVSTSISKEALYSDSITLRQSKSSDPYAFHGSQSQTITSVSHLQLSEQGQGATHQGKS</sequence>
<evidence type="ECO:0000313" key="2">
    <source>
        <dbReference type="EMBL" id="CEK74287.1"/>
    </source>
</evidence>
<protein>
    <submittedName>
        <fullName evidence="2">Uncharacterized protein</fullName>
    </submittedName>
</protein>
<feature type="compositionally biased region" description="Low complexity" evidence="1">
    <location>
        <begin position="214"/>
        <end position="224"/>
    </location>
</feature>
<gene>
    <name evidence="2" type="primary">ORF90460</name>
</gene>
<feature type="non-terminal residue" evidence="2">
    <location>
        <position position="1"/>
    </location>
</feature>
<organism evidence="2">
    <name type="scientific">Arion vulgaris</name>
    <dbReference type="NCBI Taxonomy" id="1028688"/>
    <lineage>
        <taxon>Eukaryota</taxon>
        <taxon>Metazoa</taxon>
        <taxon>Spiralia</taxon>
        <taxon>Lophotrochozoa</taxon>
        <taxon>Mollusca</taxon>
        <taxon>Gastropoda</taxon>
        <taxon>Heterobranchia</taxon>
        <taxon>Euthyneura</taxon>
        <taxon>Panpulmonata</taxon>
        <taxon>Eupulmonata</taxon>
        <taxon>Stylommatophora</taxon>
        <taxon>Helicina</taxon>
        <taxon>Arionoidea</taxon>
        <taxon>Arionidae</taxon>
        <taxon>Arion</taxon>
    </lineage>
</organism>
<proteinExistence type="predicted"/>
<feature type="non-terminal residue" evidence="2">
    <location>
        <position position="543"/>
    </location>
</feature>
<feature type="region of interest" description="Disordered" evidence="1">
    <location>
        <begin position="335"/>
        <end position="358"/>
    </location>
</feature>
<reference evidence="2" key="1">
    <citation type="submission" date="2014-12" db="EMBL/GenBank/DDBJ databases">
        <title>Insight into the proteome of Arion vulgaris.</title>
        <authorList>
            <person name="Aradska J."/>
            <person name="Bulat T."/>
            <person name="Smidak R."/>
            <person name="Sarate P."/>
            <person name="Gangsoo J."/>
            <person name="Sialana F."/>
            <person name="Bilban M."/>
            <person name="Lubec G."/>
        </authorList>
    </citation>
    <scope>NUCLEOTIDE SEQUENCE</scope>
    <source>
        <tissue evidence="2">Skin</tissue>
    </source>
</reference>
<feature type="compositionally biased region" description="Basic residues" evidence="1">
    <location>
        <begin position="225"/>
        <end position="234"/>
    </location>
</feature>
<dbReference type="AlphaFoldDB" id="A0A0B7A122"/>
<feature type="compositionally biased region" description="Polar residues" evidence="1">
    <location>
        <begin position="335"/>
        <end position="344"/>
    </location>
</feature>